<comment type="caution">
    <text evidence="6">The sequence shown here is derived from an EMBL/GenBank/DDBJ whole genome shotgun (WGS) entry which is preliminary data.</text>
</comment>
<accession>A0ABP8TGG3</accession>
<dbReference type="RefSeq" id="WP_345353852.1">
    <property type="nucleotide sequence ID" value="NZ_BAABHJ010000006.1"/>
</dbReference>
<dbReference type="PROSITE" id="PS50977">
    <property type="entry name" value="HTH_TETR_2"/>
    <property type="match status" value="1"/>
</dbReference>
<dbReference type="InterPro" id="IPR050109">
    <property type="entry name" value="HTH-type_TetR-like_transc_reg"/>
</dbReference>
<evidence type="ECO:0000256" key="3">
    <source>
        <dbReference type="ARBA" id="ARBA00023163"/>
    </source>
</evidence>
<keyword evidence="3" id="KW-0804">Transcription</keyword>
<dbReference type="InterPro" id="IPR049445">
    <property type="entry name" value="TetR_SbtR-like_C"/>
</dbReference>
<gene>
    <name evidence="6" type="ORF">GCM10023195_29450</name>
</gene>
<evidence type="ECO:0000313" key="6">
    <source>
        <dbReference type="EMBL" id="GAA4607689.1"/>
    </source>
</evidence>
<dbReference type="Pfam" id="PF21597">
    <property type="entry name" value="TetR_C_43"/>
    <property type="match status" value="1"/>
</dbReference>
<evidence type="ECO:0000256" key="2">
    <source>
        <dbReference type="ARBA" id="ARBA00023125"/>
    </source>
</evidence>
<dbReference type="SUPFAM" id="SSF48498">
    <property type="entry name" value="Tetracyclin repressor-like, C-terminal domain"/>
    <property type="match status" value="1"/>
</dbReference>
<reference evidence="7" key="1">
    <citation type="journal article" date="2019" name="Int. J. Syst. Evol. Microbiol.">
        <title>The Global Catalogue of Microorganisms (GCM) 10K type strain sequencing project: providing services to taxonomists for standard genome sequencing and annotation.</title>
        <authorList>
            <consortium name="The Broad Institute Genomics Platform"/>
            <consortium name="The Broad Institute Genome Sequencing Center for Infectious Disease"/>
            <person name="Wu L."/>
            <person name="Ma J."/>
        </authorList>
    </citation>
    <scope>NUCLEOTIDE SEQUENCE [LARGE SCALE GENOMIC DNA]</scope>
    <source>
        <strain evidence="7">JCM 17938</strain>
    </source>
</reference>
<protein>
    <submittedName>
        <fullName evidence="6">TetR/AcrR family transcriptional regulator</fullName>
    </submittedName>
</protein>
<dbReference type="EMBL" id="BAABHJ010000006">
    <property type="protein sequence ID" value="GAA4607689.1"/>
    <property type="molecule type" value="Genomic_DNA"/>
</dbReference>
<feature type="domain" description="HTH tetR-type" evidence="5">
    <location>
        <begin position="6"/>
        <end position="65"/>
    </location>
</feature>
<keyword evidence="1" id="KW-0805">Transcription regulation</keyword>
<dbReference type="InterPro" id="IPR009057">
    <property type="entry name" value="Homeodomain-like_sf"/>
</dbReference>
<dbReference type="Pfam" id="PF00440">
    <property type="entry name" value="TetR_N"/>
    <property type="match status" value="1"/>
</dbReference>
<dbReference type="SUPFAM" id="SSF46689">
    <property type="entry name" value="Homeodomain-like"/>
    <property type="match status" value="1"/>
</dbReference>
<evidence type="ECO:0000259" key="5">
    <source>
        <dbReference type="PROSITE" id="PS50977"/>
    </source>
</evidence>
<dbReference type="InterPro" id="IPR036271">
    <property type="entry name" value="Tet_transcr_reg_TetR-rel_C_sf"/>
</dbReference>
<proteinExistence type="predicted"/>
<feature type="DNA-binding region" description="H-T-H motif" evidence="4">
    <location>
        <begin position="28"/>
        <end position="47"/>
    </location>
</feature>
<dbReference type="Proteomes" id="UP001500212">
    <property type="component" value="Unassembled WGS sequence"/>
</dbReference>
<organism evidence="6 7">
    <name type="scientific">Actinoallomurus liliacearum</name>
    <dbReference type="NCBI Taxonomy" id="1080073"/>
    <lineage>
        <taxon>Bacteria</taxon>
        <taxon>Bacillati</taxon>
        <taxon>Actinomycetota</taxon>
        <taxon>Actinomycetes</taxon>
        <taxon>Streptosporangiales</taxon>
        <taxon>Thermomonosporaceae</taxon>
        <taxon>Actinoallomurus</taxon>
    </lineage>
</organism>
<dbReference type="InterPro" id="IPR001647">
    <property type="entry name" value="HTH_TetR"/>
</dbReference>
<dbReference type="PRINTS" id="PR00455">
    <property type="entry name" value="HTHTETR"/>
</dbReference>
<name>A0ABP8TGG3_9ACTN</name>
<keyword evidence="2 4" id="KW-0238">DNA-binding</keyword>
<dbReference type="PANTHER" id="PTHR30055">
    <property type="entry name" value="HTH-TYPE TRANSCRIPTIONAL REGULATOR RUTR"/>
    <property type="match status" value="1"/>
</dbReference>
<keyword evidence="7" id="KW-1185">Reference proteome</keyword>
<sequence>MRADARRNRALILDAALDLFATCGPAVSMEEIARAAGLGVGTLYRHFPDRQALQEQIAADTLRRLLSALRDLAARPAPAWEALVLFVRHCAGLPLALAKTLVDDASPPPEVAELTGDVNGLIARLAEQAQREGSLRADLPPREVVDLLSVAVCRPGARADDALTTVILDGLKAPTAVGPARGAAVTVD</sequence>
<dbReference type="PANTHER" id="PTHR30055:SF234">
    <property type="entry name" value="HTH-TYPE TRANSCRIPTIONAL REGULATOR BETI"/>
    <property type="match status" value="1"/>
</dbReference>
<evidence type="ECO:0000256" key="1">
    <source>
        <dbReference type="ARBA" id="ARBA00023015"/>
    </source>
</evidence>
<dbReference type="Gene3D" id="1.10.357.10">
    <property type="entry name" value="Tetracycline Repressor, domain 2"/>
    <property type="match status" value="1"/>
</dbReference>
<evidence type="ECO:0000313" key="7">
    <source>
        <dbReference type="Proteomes" id="UP001500212"/>
    </source>
</evidence>
<evidence type="ECO:0000256" key="4">
    <source>
        <dbReference type="PROSITE-ProRule" id="PRU00335"/>
    </source>
</evidence>